<evidence type="ECO:0000256" key="4">
    <source>
        <dbReference type="ARBA" id="ARBA00022737"/>
    </source>
</evidence>
<dbReference type="PANTHER" id="PTHR43790">
    <property type="entry name" value="CARBOHYDRATE TRANSPORT ATP-BINDING PROTEIN MG119-RELATED"/>
    <property type="match status" value="1"/>
</dbReference>
<keyword evidence="8" id="KW-0472">Membrane</keyword>
<dbReference type="CDD" id="cd03216">
    <property type="entry name" value="ABC_Carb_Monos_I"/>
    <property type="match status" value="1"/>
</dbReference>
<dbReference type="InterPro" id="IPR027417">
    <property type="entry name" value="P-loop_NTPase"/>
</dbReference>
<sequence>MSIPLDLEAVAPPAIAPILEVRGITKHFDGVQALRGVDLEVRPGEIHALLGENGAGKSTLIKIITGLYQQDQGGVLVAGEPVDFTNVRTAHRAGVVALYQELSIVPTISVAENIVLGEDAPSTLGFVRWKELRAHARAQLDRLGQQINLRRLAGGLSPVQQTMVAVARALSIDAKVLILDEPTAALTDTEIEGLFAVLRSLRDEGVAIVYVSHRLEEVFALCDRLTVMRNGRTIVTKNVSDTSIDDVISTMVGREQSEMYPARGTGGGDVVLSVEGLSGRRVSDVSFEVRSGEVVGIGGLAGSGRSELLRLLAGAQKTSAGTVQVDGRAPVGRGVGRALDAGIALVPEERRAQGVILSAPIADNIAIANLKSVSSGGIVSQGRILQLAKRALAELQIKARGVRQPVGQLSGGNQQKVVLAKMLARNPTVLLMDEPTRGIDVGTKAEIYRLIRELAATGTAVVAVSSELPELIGLSDRILVMHEGRISGEVDADGADDELILNYAYGRDA</sequence>
<dbReference type="CDD" id="cd03215">
    <property type="entry name" value="ABC_Carb_Monos_II"/>
    <property type="match status" value="1"/>
</dbReference>
<dbReference type="InterPro" id="IPR003439">
    <property type="entry name" value="ABC_transporter-like_ATP-bd"/>
</dbReference>
<keyword evidence="5" id="KW-0547">Nucleotide-binding</keyword>
<feature type="domain" description="ABC transporter" evidence="9">
    <location>
        <begin position="265"/>
        <end position="508"/>
    </location>
</feature>
<evidence type="ECO:0000256" key="3">
    <source>
        <dbReference type="ARBA" id="ARBA00022597"/>
    </source>
</evidence>
<proteinExistence type="predicted"/>
<evidence type="ECO:0000259" key="9">
    <source>
        <dbReference type="PROSITE" id="PS50893"/>
    </source>
</evidence>
<feature type="domain" description="ABC transporter" evidence="9">
    <location>
        <begin position="19"/>
        <end position="255"/>
    </location>
</feature>
<evidence type="ECO:0000313" key="11">
    <source>
        <dbReference type="Proteomes" id="UP001239085"/>
    </source>
</evidence>
<evidence type="ECO:0000256" key="6">
    <source>
        <dbReference type="ARBA" id="ARBA00022840"/>
    </source>
</evidence>
<keyword evidence="2" id="KW-1003">Cell membrane</keyword>
<dbReference type="SMART" id="SM00382">
    <property type="entry name" value="AAA"/>
    <property type="match status" value="2"/>
</dbReference>
<dbReference type="Pfam" id="PF00005">
    <property type="entry name" value="ABC_tran"/>
    <property type="match status" value="2"/>
</dbReference>
<dbReference type="InterPro" id="IPR050107">
    <property type="entry name" value="ABC_carbohydrate_import_ATPase"/>
</dbReference>
<keyword evidence="7" id="KW-1278">Translocase</keyword>
<evidence type="ECO:0000256" key="7">
    <source>
        <dbReference type="ARBA" id="ARBA00022967"/>
    </source>
</evidence>
<dbReference type="PROSITE" id="PS00211">
    <property type="entry name" value="ABC_TRANSPORTER_1"/>
    <property type="match status" value="1"/>
</dbReference>
<dbReference type="SUPFAM" id="SSF52540">
    <property type="entry name" value="P-loop containing nucleoside triphosphate hydrolases"/>
    <property type="match status" value="2"/>
</dbReference>
<evidence type="ECO:0000256" key="2">
    <source>
        <dbReference type="ARBA" id="ARBA00022475"/>
    </source>
</evidence>
<dbReference type="InterPro" id="IPR017871">
    <property type="entry name" value="ABC_transporter-like_CS"/>
</dbReference>
<accession>A0ABU0P7C0</accession>
<dbReference type="Proteomes" id="UP001239085">
    <property type="component" value="Unassembled WGS sequence"/>
</dbReference>
<dbReference type="RefSeq" id="WP_307359812.1">
    <property type="nucleotide sequence ID" value="NZ_JAUSXK010000001.1"/>
</dbReference>
<keyword evidence="1" id="KW-0813">Transport</keyword>
<keyword evidence="4" id="KW-0677">Repeat</keyword>
<evidence type="ECO:0000313" key="10">
    <source>
        <dbReference type="EMBL" id="MDQ0643240.1"/>
    </source>
</evidence>
<dbReference type="PANTHER" id="PTHR43790:SF3">
    <property type="entry name" value="D-ALLOSE IMPORT ATP-BINDING PROTEIN ALSA-RELATED"/>
    <property type="match status" value="1"/>
</dbReference>
<comment type="caution">
    <text evidence="10">The sequence shown here is derived from an EMBL/GenBank/DDBJ whole genome shotgun (WGS) entry which is preliminary data.</text>
</comment>
<keyword evidence="6" id="KW-0067">ATP-binding</keyword>
<evidence type="ECO:0000256" key="1">
    <source>
        <dbReference type="ARBA" id="ARBA00022448"/>
    </source>
</evidence>
<name>A0ABU0P7C0_9MICO</name>
<evidence type="ECO:0000256" key="8">
    <source>
        <dbReference type="ARBA" id="ARBA00023136"/>
    </source>
</evidence>
<dbReference type="InterPro" id="IPR003593">
    <property type="entry name" value="AAA+_ATPase"/>
</dbReference>
<protein>
    <submittedName>
        <fullName evidence="10">ABC-type sugar transport system ATPase subunit</fullName>
    </submittedName>
</protein>
<dbReference type="EMBL" id="JAUSXK010000001">
    <property type="protein sequence ID" value="MDQ0643240.1"/>
    <property type="molecule type" value="Genomic_DNA"/>
</dbReference>
<evidence type="ECO:0000256" key="5">
    <source>
        <dbReference type="ARBA" id="ARBA00022741"/>
    </source>
</evidence>
<keyword evidence="11" id="KW-1185">Reference proteome</keyword>
<dbReference type="Gene3D" id="3.40.50.300">
    <property type="entry name" value="P-loop containing nucleotide triphosphate hydrolases"/>
    <property type="match status" value="2"/>
</dbReference>
<reference evidence="10 11" key="1">
    <citation type="submission" date="2023-07" db="EMBL/GenBank/DDBJ databases">
        <title>Comparative genomics of wheat-associated soil bacteria to identify genetic determinants of phenazine resistance.</title>
        <authorList>
            <person name="Mouncey N."/>
        </authorList>
    </citation>
    <scope>NUCLEOTIDE SEQUENCE [LARGE SCALE GENOMIC DNA]</scope>
    <source>
        <strain evidence="10 11">W2I7</strain>
    </source>
</reference>
<dbReference type="PROSITE" id="PS50893">
    <property type="entry name" value="ABC_TRANSPORTER_2"/>
    <property type="match status" value="2"/>
</dbReference>
<gene>
    <name evidence="10" type="ORF">QFZ46_001400</name>
</gene>
<keyword evidence="3 10" id="KW-0762">Sugar transport</keyword>
<organism evidence="10 11">
    <name type="scientific">Microbacterium murale</name>
    <dbReference type="NCBI Taxonomy" id="1081040"/>
    <lineage>
        <taxon>Bacteria</taxon>
        <taxon>Bacillati</taxon>
        <taxon>Actinomycetota</taxon>
        <taxon>Actinomycetes</taxon>
        <taxon>Micrococcales</taxon>
        <taxon>Microbacteriaceae</taxon>
        <taxon>Microbacterium</taxon>
    </lineage>
</organism>